<keyword evidence="3" id="KW-0328">Glycosyltransferase</keyword>
<organism evidence="7 8">
    <name type="scientific">Candidatus Magasanikbacteria bacterium GW2011_GWC2_41_17</name>
    <dbReference type="NCBI Taxonomy" id="1619048"/>
    <lineage>
        <taxon>Bacteria</taxon>
        <taxon>Candidatus Magasanikiibacteriota</taxon>
    </lineage>
</organism>
<evidence type="ECO:0000256" key="5">
    <source>
        <dbReference type="ARBA" id="ARBA00022842"/>
    </source>
</evidence>
<evidence type="ECO:0000256" key="3">
    <source>
        <dbReference type="ARBA" id="ARBA00022676"/>
    </source>
</evidence>
<gene>
    <name evidence="7" type="ORF">UU49_C0023G0020</name>
</gene>
<dbReference type="PANTHER" id="PTHR48090">
    <property type="entry name" value="UNDECAPRENYL-PHOSPHATE 4-DEOXY-4-FORMAMIDO-L-ARABINOSE TRANSFERASE-RELATED"/>
    <property type="match status" value="1"/>
</dbReference>
<sequence>MISAIIPAYNEERTIARLVSTLKISGLFSEIFVVNDCSTDHTAFLARRAGAIVISLPKNIGKGGALSVGVRASKESVLLFLDADISGITENHLQNLINPILNNEADMTVGMIPKWRWVNELNESIPLLSGQRRTCVRAIKLRRH</sequence>
<evidence type="ECO:0000256" key="2">
    <source>
        <dbReference type="ARBA" id="ARBA00006739"/>
    </source>
</evidence>
<name>A0A0G0VA18_9BACT</name>
<feature type="domain" description="Glycosyltransferase 2-like" evidence="6">
    <location>
        <begin position="3"/>
        <end position="122"/>
    </location>
</feature>
<evidence type="ECO:0000256" key="4">
    <source>
        <dbReference type="ARBA" id="ARBA00022679"/>
    </source>
</evidence>
<dbReference type="Pfam" id="PF00535">
    <property type="entry name" value="Glycos_transf_2"/>
    <property type="match status" value="1"/>
</dbReference>
<evidence type="ECO:0000313" key="8">
    <source>
        <dbReference type="Proteomes" id="UP000034108"/>
    </source>
</evidence>
<protein>
    <submittedName>
        <fullName evidence="7">Glycosyl transferase family 2</fullName>
    </submittedName>
</protein>
<keyword evidence="4 7" id="KW-0808">Transferase</keyword>
<comment type="caution">
    <text evidence="7">The sequence shown here is derived from an EMBL/GenBank/DDBJ whole genome shotgun (WGS) entry which is preliminary data.</text>
</comment>
<dbReference type="Gene3D" id="3.90.550.10">
    <property type="entry name" value="Spore Coat Polysaccharide Biosynthesis Protein SpsA, Chain A"/>
    <property type="match status" value="1"/>
</dbReference>
<evidence type="ECO:0000256" key="1">
    <source>
        <dbReference type="ARBA" id="ARBA00001946"/>
    </source>
</evidence>
<dbReference type="InterPro" id="IPR001173">
    <property type="entry name" value="Glyco_trans_2-like"/>
</dbReference>
<dbReference type="Proteomes" id="UP000034108">
    <property type="component" value="Unassembled WGS sequence"/>
</dbReference>
<reference evidence="7 8" key="1">
    <citation type="journal article" date="2015" name="Nature">
        <title>rRNA introns, odd ribosomes, and small enigmatic genomes across a large radiation of phyla.</title>
        <authorList>
            <person name="Brown C.T."/>
            <person name="Hug L.A."/>
            <person name="Thomas B.C."/>
            <person name="Sharon I."/>
            <person name="Castelle C.J."/>
            <person name="Singh A."/>
            <person name="Wilkins M.J."/>
            <person name="Williams K.H."/>
            <person name="Banfield J.F."/>
        </authorList>
    </citation>
    <scope>NUCLEOTIDE SEQUENCE [LARGE SCALE GENOMIC DNA]</scope>
</reference>
<dbReference type="AlphaFoldDB" id="A0A0G0VA18"/>
<comment type="similarity">
    <text evidence="2">Belongs to the glycosyltransferase 2 family.</text>
</comment>
<dbReference type="CDD" id="cd04179">
    <property type="entry name" value="DPM_DPG-synthase_like"/>
    <property type="match status" value="1"/>
</dbReference>
<dbReference type="PANTHER" id="PTHR48090:SF10">
    <property type="entry name" value="GLUCOSYL-3-PHOSPHOGLYCERATE SYNTHASE"/>
    <property type="match status" value="1"/>
</dbReference>
<dbReference type="GO" id="GO:0016757">
    <property type="term" value="F:glycosyltransferase activity"/>
    <property type="evidence" value="ECO:0007669"/>
    <property type="project" value="UniProtKB-KW"/>
</dbReference>
<dbReference type="EMBL" id="LCAV01000023">
    <property type="protein sequence ID" value="KKR97848.1"/>
    <property type="molecule type" value="Genomic_DNA"/>
</dbReference>
<dbReference type="InterPro" id="IPR029044">
    <property type="entry name" value="Nucleotide-diphossugar_trans"/>
</dbReference>
<evidence type="ECO:0000313" key="7">
    <source>
        <dbReference type="EMBL" id="KKR97848.1"/>
    </source>
</evidence>
<proteinExistence type="inferred from homology"/>
<dbReference type="InterPro" id="IPR050256">
    <property type="entry name" value="Glycosyltransferase_2"/>
</dbReference>
<dbReference type="STRING" id="1619048.UU49_C0023G0020"/>
<evidence type="ECO:0000259" key="6">
    <source>
        <dbReference type="Pfam" id="PF00535"/>
    </source>
</evidence>
<comment type="cofactor">
    <cofactor evidence="1">
        <name>Mg(2+)</name>
        <dbReference type="ChEBI" id="CHEBI:18420"/>
    </cofactor>
</comment>
<accession>A0A0G0VA18</accession>
<keyword evidence="5" id="KW-0460">Magnesium</keyword>
<dbReference type="SUPFAM" id="SSF53448">
    <property type="entry name" value="Nucleotide-diphospho-sugar transferases"/>
    <property type="match status" value="1"/>
</dbReference>